<dbReference type="AlphaFoldDB" id="A0A5J4NCK0"/>
<name>A0A5J4NCK0_9TREM</name>
<protein>
    <submittedName>
        <fullName evidence="1">Uncharacterized protein</fullName>
    </submittedName>
</protein>
<dbReference type="EMBL" id="QNGE01004114">
    <property type="protein sequence ID" value="KAA3673205.1"/>
    <property type="molecule type" value="Genomic_DNA"/>
</dbReference>
<accession>A0A5J4NCK0</accession>
<organism evidence="1 2">
    <name type="scientific">Paragonimus westermani</name>
    <dbReference type="NCBI Taxonomy" id="34504"/>
    <lineage>
        <taxon>Eukaryota</taxon>
        <taxon>Metazoa</taxon>
        <taxon>Spiralia</taxon>
        <taxon>Lophotrochozoa</taxon>
        <taxon>Platyhelminthes</taxon>
        <taxon>Trematoda</taxon>
        <taxon>Digenea</taxon>
        <taxon>Plagiorchiida</taxon>
        <taxon>Troglotremata</taxon>
        <taxon>Troglotrematidae</taxon>
        <taxon>Paragonimus</taxon>
    </lineage>
</organism>
<sequence>MARRIALRNSMSTAAINVMLTELRHLYPHLSKDARTLLGTPRASKSRTICEGHYVYFGLKNVFDKVLRNYEQCDAVKLQVHVDGVSLFKSSRAQPWTILGRLTSPKNSRVHCGGIQWLDGAWEHVRIFRGSYQLNVGEEEMVYSIHCLTHIPEDVRRRGPLDGFSAFPFESHISRLRLMVRCLTLPASQLFRRSVERHDCDILEAHPTTDDVLYHCPPSPCNQNAGVALKGPFYSDKPPNNCAIVNGSPTVIELVHGERILLKRYAQVEAFFKKCIPSVDLNIFKCYSPSSTPFKIHCGHPAQVSTFTVEGPLNCLPYLAHNKPLT</sequence>
<proteinExistence type="predicted"/>
<dbReference type="Proteomes" id="UP000324629">
    <property type="component" value="Unassembled WGS sequence"/>
</dbReference>
<gene>
    <name evidence="1" type="ORF">DEA37_0013930</name>
</gene>
<comment type="caution">
    <text evidence="1">The sequence shown here is derived from an EMBL/GenBank/DDBJ whole genome shotgun (WGS) entry which is preliminary data.</text>
</comment>
<evidence type="ECO:0000313" key="1">
    <source>
        <dbReference type="EMBL" id="KAA3673205.1"/>
    </source>
</evidence>
<reference evidence="1 2" key="1">
    <citation type="journal article" date="2019" name="Gigascience">
        <title>Whole-genome sequence of the oriental lung fluke Paragonimus westermani.</title>
        <authorList>
            <person name="Oey H."/>
            <person name="Zakrzewski M."/>
            <person name="Narain K."/>
            <person name="Devi K.R."/>
            <person name="Agatsuma T."/>
            <person name="Nawaratna S."/>
            <person name="Gobert G.N."/>
            <person name="Jones M.K."/>
            <person name="Ragan M.A."/>
            <person name="McManus D.P."/>
            <person name="Krause L."/>
        </authorList>
    </citation>
    <scope>NUCLEOTIDE SEQUENCE [LARGE SCALE GENOMIC DNA]</scope>
    <source>
        <strain evidence="1 2">IND2009</strain>
    </source>
</reference>
<dbReference type="PANTHER" id="PTHR33053:SF25">
    <property type="entry name" value="TRANSPOSASE DOMAIN-CONTAINING PROTEIN"/>
    <property type="match status" value="1"/>
</dbReference>
<keyword evidence="2" id="KW-1185">Reference proteome</keyword>
<dbReference type="PANTHER" id="PTHR33053">
    <property type="entry name" value="PROTEIN, PUTATIVE-RELATED"/>
    <property type="match status" value="1"/>
</dbReference>
<evidence type="ECO:0000313" key="2">
    <source>
        <dbReference type="Proteomes" id="UP000324629"/>
    </source>
</evidence>